<dbReference type="RefSeq" id="WP_259093400.1">
    <property type="nucleotide sequence ID" value="NZ_BAAAZC010000028.1"/>
</dbReference>
<evidence type="ECO:0000256" key="1">
    <source>
        <dbReference type="SAM" id="SignalP"/>
    </source>
</evidence>
<evidence type="ECO:0000313" key="2">
    <source>
        <dbReference type="EMBL" id="GAA3984706.1"/>
    </source>
</evidence>
<name>A0ABP7QM24_9SPHI</name>
<evidence type="ECO:0000313" key="3">
    <source>
        <dbReference type="Proteomes" id="UP001500742"/>
    </source>
</evidence>
<accession>A0ABP7QM24</accession>
<feature type="chain" id="PRO_5046143877" description="Collagen-like protein" evidence="1">
    <location>
        <begin position="19"/>
        <end position="308"/>
    </location>
</feature>
<keyword evidence="3" id="KW-1185">Reference proteome</keyword>
<proteinExistence type="predicted"/>
<comment type="caution">
    <text evidence="2">The sequence shown here is derived from an EMBL/GenBank/DDBJ whole genome shotgun (WGS) entry which is preliminary data.</text>
</comment>
<protein>
    <recommendedName>
        <fullName evidence="4">Collagen-like protein</fullName>
    </recommendedName>
</protein>
<dbReference type="EMBL" id="BAAAZC010000028">
    <property type="protein sequence ID" value="GAA3984706.1"/>
    <property type="molecule type" value="Genomic_DNA"/>
</dbReference>
<organism evidence="2 3">
    <name type="scientific">Mucilaginibacter dorajii</name>
    <dbReference type="NCBI Taxonomy" id="692994"/>
    <lineage>
        <taxon>Bacteria</taxon>
        <taxon>Pseudomonadati</taxon>
        <taxon>Bacteroidota</taxon>
        <taxon>Sphingobacteriia</taxon>
        <taxon>Sphingobacteriales</taxon>
        <taxon>Sphingobacteriaceae</taxon>
        <taxon>Mucilaginibacter</taxon>
    </lineage>
</organism>
<gene>
    <name evidence="2" type="ORF">GCM10022210_40830</name>
</gene>
<evidence type="ECO:0008006" key="4">
    <source>
        <dbReference type="Google" id="ProtNLM"/>
    </source>
</evidence>
<reference evidence="3" key="1">
    <citation type="journal article" date="2019" name="Int. J. Syst. Evol. Microbiol.">
        <title>The Global Catalogue of Microorganisms (GCM) 10K type strain sequencing project: providing services to taxonomists for standard genome sequencing and annotation.</title>
        <authorList>
            <consortium name="The Broad Institute Genomics Platform"/>
            <consortium name="The Broad Institute Genome Sequencing Center for Infectious Disease"/>
            <person name="Wu L."/>
            <person name="Ma J."/>
        </authorList>
    </citation>
    <scope>NUCLEOTIDE SEQUENCE [LARGE SCALE GENOMIC DNA]</scope>
    <source>
        <strain evidence="3">JCM 16601</strain>
    </source>
</reference>
<dbReference type="PROSITE" id="PS51257">
    <property type="entry name" value="PROKAR_LIPOPROTEIN"/>
    <property type="match status" value="1"/>
</dbReference>
<sequence>MKKINYLFLLLTAGTLFVTSCGKDGAVGPAGATGTTGATGAAGAVGATGADGTKIYSGTAAPDATLGATGDFFINLTTSGFYGPKTAAGWGSPFSLKGATGATGATGASGTNGSTILSGNTAPAASVGVNGDYYLNTVNYSFYGPKTGGTWPAPVNLKGPKGDPGTANVIYSDWFTPSTYTITTVFSTKTFTYNMPEPKITQDILDKGVVVVFAKLNGYNPVIWPTDQVSQLPVVINYLSGTTPEIDTWSGLYSLGNVQISLKNNNNVYGSISNAHSYRYVIIPGSVKISSLNLKNYNELKAQLHIQN</sequence>
<feature type="signal peptide" evidence="1">
    <location>
        <begin position="1"/>
        <end position="18"/>
    </location>
</feature>
<keyword evidence="1" id="KW-0732">Signal</keyword>
<dbReference type="Proteomes" id="UP001500742">
    <property type="component" value="Unassembled WGS sequence"/>
</dbReference>